<gene>
    <name evidence="8" type="ORF">G6045_00655</name>
</gene>
<feature type="region of interest" description="Disordered" evidence="6">
    <location>
        <begin position="55"/>
        <end position="86"/>
    </location>
</feature>
<dbReference type="InterPro" id="IPR045232">
    <property type="entry name" value="FAM234"/>
</dbReference>
<dbReference type="InterPro" id="IPR028994">
    <property type="entry name" value="Integrin_alpha_N"/>
</dbReference>
<keyword evidence="3 7" id="KW-0732">Signal</keyword>
<dbReference type="Proteomes" id="UP000481109">
    <property type="component" value="Unassembled WGS sequence"/>
</dbReference>
<feature type="chain" id="PRO_5026075984" evidence="7">
    <location>
        <begin position="31"/>
        <end position="972"/>
    </location>
</feature>
<dbReference type="PANTHER" id="PTHR21419:SF23">
    <property type="entry name" value="PROTEIN DEFECTIVE IN EXINE FORMATION 1"/>
    <property type="match status" value="1"/>
</dbReference>
<dbReference type="EMBL" id="JAAKZW010000001">
    <property type="protein sequence ID" value="NGO74204.1"/>
    <property type="molecule type" value="Genomic_DNA"/>
</dbReference>
<name>A0A6G4XBT7_9ACTN</name>
<comment type="caution">
    <text evidence="8">The sequence shown here is derived from an EMBL/GenBank/DDBJ whole genome shotgun (WGS) entry which is preliminary data.</text>
</comment>
<keyword evidence="2" id="KW-0812">Transmembrane</keyword>
<keyword evidence="9" id="KW-1185">Reference proteome</keyword>
<feature type="compositionally biased region" description="Low complexity" evidence="6">
    <location>
        <begin position="68"/>
        <end position="86"/>
    </location>
</feature>
<evidence type="ECO:0000256" key="1">
    <source>
        <dbReference type="ARBA" id="ARBA00004167"/>
    </source>
</evidence>
<reference evidence="8 9" key="1">
    <citation type="submission" date="2020-02" db="EMBL/GenBank/DDBJ databases">
        <title>Whole-genome analyses of novel actinobacteria.</title>
        <authorList>
            <person name="Sahin N."/>
            <person name="Tokatli A."/>
        </authorList>
    </citation>
    <scope>NUCLEOTIDE SEQUENCE [LARGE SCALE GENOMIC DNA]</scope>
    <source>
        <strain evidence="8 9">YC504</strain>
    </source>
</reference>
<sequence>MSAVNHRGLRLATALVAAGLAITAAPPALAADDNGPLTLTEAQADRLSRHAQLDAYGDGASTDPLKSAAQAEEAAPADAASEATGATTDAAKWKLTERSALEGVQGMAATVPVTGTDGDYFALHSLGTVQRRSSDGKQAWMRDTASLYRDWKVSPLRVYQREPYPARIVMGFNAVSPFSATSDQGWDTGDLTGDGVADMVFTARVGDLPYRPFTSPGSSLPTGTFVTVLDGATGRTLWSKLYAGAFQVKLVDGTLIVADSAFYNLNSPADSKTTLHGIRFAYADGNLAPSQTWTHDAGTYTGVSWGSLEPLGDGLLAASWNQSRSYSPDKEASGHTLVVDTRDGSVKWSSSNRLYSRQLHWDSARGRLVALEQSDPADGVTYEITSYAPADGTRTVLDTRTNALPLAMTLGTIKGDSRPEYVVSESTLDTSARLSMNTNTVRALDGDRAEPLWSRTVKRDADSTSDVGAAWGLRIADGKVIASYVDDRGSTTADNRAATRYARLAVLAGNSGAVKWEQRGLVASQAFAQPYRQGEDWYLRTVDSNQNVHAYSIGSGKQHKPLPLQGQLFAAASTDINGDKKQDLVAGGTSDGLFAYDGPSLVDGTPKLLWTAVLPGQIHQVVKADTNGDGRDELIVAADSAAAVVDARTGKVLTTIDGMGQFVRNVAAADLDGDGRAEIVVATDKVRVYRGTGQLLWEYAAPAEVGDAVFADVSVSGGKVHAQYQTRGKSASSAVPVGGVALNGKDGSVAWSFVPEPGTGTDGKVYGVPLRAGTYASPGIPYADGHAVVYTYLTRRADGTVYNGQFATMIQIRDGRTGELLHEAMAGGFGTAWKWFTGPQGLVLAGNANFRTFAANGQDHIVYTYADIRSGAIAAGPDQRSVLVAGGVQTVDPFDPSLLTDGPNYPVPSGGAVIAGAQELFTGDLDGDGVDEVVSLNFDDYGTDRTYALVGGSYSQPFTAMRRLVTLTIDKP</sequence>
<dbReference type="RefSeq" id="WP_165329719.1">
    <property type="nucleotide sequence ID" value="NZ_JAAKZW010000001.1"/>
</dbReference>
<dbReference type="Gene3D" id="2.130.10.130">
    <property type="entry name" value="Integrin alpha, N-terminal"/>
    <property type="match status" value="1"/>
</dbReference>
<proteinExistence type="predicted"/>
<evidence type="ECO:0000256" key="3">
    <source>
        <dbReference type="ARBA" id="ARBA00022729"/>
    </source>
</evidence>
<protein>
    <submittedName>
        <fullName evidence="8">VCBS repeat-containing protein</fullName>
    </submittedName>
</protein>
<dbReference type="PANTHER" id="PTHR21419">
    <property type="match status" value="1"/>
</dbReference>
<comment type="subcellular location">
    <subcellularLocation>
        <location evidence="1">Membrane</location>
        <topology evidence="1">Single-pass membrane protein</topology>
    </subcellularLocation>
</comment>
<accession>A0A6G4XBT7</accession>
<dbReference type="Pfam" id="PF13517">
    <property type="entry name" value="FG-GAP_3"/>
    <property type="match status" value="1"/>
</dbReference>
<dbReference type="GO" id="GO:0016020">
    <property type="term" value="C:membrane"/>
    <property type="evidence" value="ECO:0007669"/>
    <property type="project" value="UniProtKB-SubCell"/>
</dbReference>
<evidence type="ECO:0000256" key="6">
    <source>
        <dbReference type="SAM" id="MobiDB-lite"/>
    </source>
</evidence>
<evidence type="ECO:0000256" key="7">
    <source>
        <dbReference type="SAM" id="SignalP"/>
    </source>
</evidence>
<dbReference type="SUPFAM" id="SSF69322">
    <property type="entry name" value="Tricorn protease domain 2"/>
    <property type="match status" value="1"/>
</dbReference>
<keyword evidence="4" id="KW-1133">Transmembrane helix</keyword>
<feature type="signal peptide" evidence="7">
    <location>
        <begin position="1"/>
        <end position="30"/>
    </location>
</feature>
<keyword evidence="5" id="KW-0472">Membrane</keyword>
<evidence type="ECO:0000313" key="8">
    <source>
        <dbReference type="EMBL" id="NGO74204.1"/>
    </source>
</evidence>
<evidence type="ECO:0000256" key="4">
    <source>
        <dbReference type="ARBA" id="ARBA00022989"/>
    </source>
</evidence>
<dbReference type="SUPFAM" id="SSF69318">
    <property type="entry name" value="Integrin alpha N-terminal domain"/>
    <property type="match status" value="1"/>
</dbReference>
<evidence type="ECO:0000313" key="9">
    <source>
        <dbReference type="Proteomes" id="UP000481109"/>
    </source>
</evidence>
<dbReference type="InterPro" id="IPR013517">
    <property type="entry name" value="FG-GAP"/>
</dbReference>
<dbReference type="AlphaFoldDB" id="A0A6G4XBT7"/>
<evidence type="ECO:0000256" key="5">
    <source>
        <dbReference type="ARBA" id="ARBA00023136"/>
    </source>
</evidence>
<evidence type="ECO:0000256" key="2">
    <source>
        <dbReference type="ARBA" id="ARBA00022692"/>
    </source>
</evidence>
<organism evidence="8 9">
    <name type="scientific">Streptomyces mesophilus</name>
    <dbReference type="NCBI Taxonomy" id="1775132"/>
    <lineage>
        <taxon>Bacteria</taxon>
        <taxon>Bacillati</taxon>
        <taxon>Actinomycetota</taxon>
        <taxon>Actinomycetes</taxon>
        <taxon>Kitasatosporales</taxon>
        <taxon>Streptomycetaceae</taxon>
        <taxon>Streptomyces</taxon>
    </lineage>
</organism>